<dbReference type="EMBL" id="AFRT01003278">
    <property type="protein sequence ID" value="ELU36527.1"/>
    <property type="molecule type" value="Genomic_DNA"/>
</dbReference>
<keyword evidence="2" id="KW-1185">Reference proteome</keyword>
<evidence type="ECO:0000313" key="2">
    <source>
        <dbReference type="Proteomes" id="UP000011668"/>
    </source>
</evidence>
<dbReference type="Proteomes" id="UP000011668">
    <property type="component" value="Unassembled WGS sequence"/>
</dbReference>
<reference evidence="1 2" key="1">
    <citation type="journal article" date="2013" name="Nat. Commun.">
        <title>The evolution and pathogenic mechanisms of the rice sheath blight pathogen.</title>
        <authorList>
            <person name="Zheng A."/>
            <person name="Lin R."/>
            <person name="Xu L."/>
            <person name="Qin P."/>
            <person name="Tang C."/>
            <person name="Ai P."/>
            <person name="Zhang D."/>
            <person name="Liu Y."/>
            <person name="Sun Z."/>
            <person name="Feng H."/>
            <person name="Wang Y."/>
            <person name="Chen Y."/>
            <person name="Liang X."/>
            <person name="Fu R."/>
            <person name="Li Q."/>
            <person name="Zhang J."/>
            <person name="Yu X."/>
            <person name="Xie Z."/>
            <person name="Ding L."/>
            <person name="Guan P."/>
            <person name="Tang J."/>
            <person name="Liang Y."/>
            <person name="Wang S."/>
            <person name="Deng Q."/>
            <person name="Li S."/>
            <person name="Zhu J."/>
            <person name="Wang L."/>
            <person name="Liu H."/>
            <person name="Li P."/>
        </authorList>
    </citation>
    <scope>NUCLEOTIDE SEQUENCE [LARGE SCALE GENOMIC DNA]</scope>
    <source>
        <strain evidence="2">AG-1 IA</strain>
    </source>
</reference>
<organism evidence="1 2">
    <name type="scientific">Thanatephorus cucumeris (strain AG1-IA)</name>
    <name type="common">Rice sheath blight fungus</name>
    <name type="synonym">Rhizoctonia solani</name>
    <dbReference type="NCBI Taxonomy" id="983506"/>
    <lineage>
        <taxon>Eukaryota</taxon>
        <taxon>Fungi</taxon>
        <taxon>Dikarya</taxon>
        <taxon>Basidiomycota</taxon>
        <taxon>Agaricomycotina</taxon>
        <taxon>Agaricomycetes</taxon>
        <taxon>Cantharellales</taxon>
        <taxon>Ceratobasidiaceae</taxon>
        <taxon>Rhizoctonia</taxon>
        <taxon>Rhizoctonia solani AG-1</taxon>
    </lineage>
</organism>
<sequence length="48" mass="5716">MYCKWDIHTRKRINRETRPETAQYKFCGLHGLRRKTPLTCAPAPFPII</sequence>
<dbReference type="AlphaFoldDB" id="L8WIG5"/>
<gene>
    <name evidence="1" type="ORF">AG1IA_09441</name>
</gene>
<accession>L8WIG5</accession>
<name>L8WIG5_THACA</name>
<dbReference type="HOGENOM" id="CLU_3160262_0_0_1"/>
<comment type="caution">
    <text evidence="1">The sequence shown here is derived from an EMBL/GenBank/DDBJ whole genome shotgun (WGS) entry which is preliminary data.</text>
</comment>
<proteinExistence type="predicted"/>
<evidence type="ECO:0000313" key="1">
    <source>
        <dbReference type="EMBL" id="ELU36527.1"/>
    </source>
</evidence>
<protein>
    <submittedName>
        <fullName evidence="1">Uncharacterized protein</fullName>
    </submittedName>
</protein>